<feature type="transmembrane region" description="Helical" evidence="1">
    <location>
        <begin position="125"/>
        <end position="144"/>
    </location>
</feature>
<gene>
    <name evidence="2" type="ORF">BLA23254_05440</name>
</gene>
<dbReference type="RefSeq" id="WP_175033907.1">
    <property type="nucleotide sequence ID" value="NZ_CABVPW010000030.1"/>
</dbReference>
<evidence type="ECO:0000256" key="1">
    <source>
        <dbReference type="SAM" id="Phobius"/>
    </source>
</evidence>
<accession>A0A6P2PYN1</accession>
<proteinExistence type="predicted"/>
<protein>
    <submittedName>
        <fullName evidence="2">Uncharacterized protein</fullName>
    </submittedName>
</protein>
<dbReference type="AlphaFoldDB" id="A0A6P2PYN1"/>
<reference evidence="2 3" key="1">
    <citation type="submission" date="2019-09" db="EMBL/GenBank/DDBJ databases">
        <authorList>
            <person name="Depoorter E."/>
        </authorList>
    </citation>
    <scope>NUCLEOTIDE SEQUENCE [LARGE SCALE GENOMIC DNA]</scope>
    <source>
        <strain evidence="2">LMG 23254</strain>
    </source>
</reference>
<keyword evidence="1" id="KW-0812">Transmembrane</keyword>
<dbReference type="Proteomes" id="UP000494218">
    <property type="component" value="Unassembled WGS sequence"/>
</dbReference>
<evidence type="ECO:0000313" key="3">
    <source>
        <dbReference type="Proteomes" id="UP000494218"/>
    </source>
</evidence>
<keyword evidence="1" id="KW-0472">Membrane</keyword>
<keyword evidence="1" id="KW-1133">Transmembrane helix</keyword>
<evidence type="ECO:0000313" key="2">
    <source>
        <dbReference type="EMBL" id="VWC14247.1"/>
    </source>
</evidence>
<name>A0A6P2PYN1_BURL3</name>
<organism evidence="2 3">
    <name type="scientific">Burkholderia lata (strain ATCC 17760 / DSM 23089 / LMG 22485 / NCIMB 9086 / R18194 / 383)</name>
    <dbReference type="NCBI Taxonomy" id="482957"/>
    <lineage>
        <taxon>Bacteria</taxon>
        <taxon>Pseudomonadati</taxon>
        <taxon>Pseudomonadota</taxon>
        <taxon>Betaproteobacteria</taxon>
        <taxon>Burkholderiales</taxon>
        <taxon>Burkholderiaceae</taxon>
        <taxon>Burkholderia</taxon>
        <taxon>Burkholderia cepacia complex</taxon>
    </lineage>
</organism>
<dbReference type="EMBL" id="CABVPW010000030">
    <property type="protein sequence ID" value="VWC14247.1"/>
    <property type="molecule type" value="Genomic_DNA"/>
</dbReference>
<sequence>MTFEQPGHAEPIDDNRAVLLITLEAGGYLTEEQAARVTQRLRDAPAEFPDTDSARTLLDWLIAEGYTTADAEAKATHELLDGSYGSADEKLVLMTMLEEIDPPRFEQRLNETVASIQRAQKKKQMLIGFGGLAAALAVGAYLLWPASTPACSASSTTKALNSLMFDARMAMMRENPMQMLDQGSKSFPRVSNPREVGYDEADRARGCLADVSIAGEHATLGYVVRHDDKDKSAFVVQMFPPEYVTARYSAQGLDPKLGAPLGRDAISTAFMAGVAQLDKDVSARMPSYGKPMFGDDKPTTLTSSVLGVMPAADCKQIDGDHVSCPLLIDYRDRLLGAIGAPSMLQLKGDFTFVKDGSGWKTADDFDKTLMQAIVARRVAKVYGDEAADKMEAQKQK</sequence>